<gene>
    <name evidence="4" type="ORF">AWB95_06340</name>
    <name evidence="5" type="ORF">CQY23_08990</name>
</gene>
<reference evidence="4 6" key="1">
    <citation type="submission" date="2016-01" db="EMBL/GenBank/DDBJ databases">
        <title>The new phylogeny of the genus Mycobacterium.</title>
        <authorList>
            <person name="Tarcisio F."/>
            <person name="Conor M."/>
            <person name="Antonella G."/>
            <person name="Elisabetta G."/>
            <person name="Giulia F.S."/>
            <person name="Sara T."/>
            <person name="Anna F."/>
            <person name="Clotilde B."/>
            <person name="Roberto B."/>
            <person name="Veronica D.S."/>
            <person name="Fabio R."/>
            <person name="Monica P."/>
            <person name="Olivier J."/>
            <person name="Enrico T."/>
            <person name="Nicola S."/>
        </authorList>
    </citation>
    <scope>NUCLEOTIDE SEQUENCE [LARGE SCALE GENOMIC DNA]</scope>
    <source>
        <strain evidence="4 6">DSM 44243</strain>
    </source>
</reference>
<keyword evidence="6" id="KW-1185">Reference proteome</keyword>
<evidence type="ECO:0000256" key="1">
    <source>
        <dbReference type="SAM" id="MobiDB-lite"/>
    </source>
</evidence>
<evidence type="ECO:0000313" key="4">
    <source>
        <dbReference type="EMBL" id="ORV16626.1"/>
    </source>
</evidence>
<dbReference type="NCBIfam" id="TIGR00996">
    <property type="entry name" value="Mtu_fam_mce"/>
    <property type="match status" value="1"/>
</dbReference>
<organism evidence="4 6">
    <name type="scientific">Mycobacterium celatum</name>
    <dbReference type="NCBI Taxonomy" id="28045"/>
    <lineage>
        <taxon>Bacteria</taxon>
        <taxon>Bacillati</taxon>
        <taxon>Actinomycetota</taxon>
        <taxon>Actinomycetes</taxon>
        <taxon>Mycobacteriales</taxon>
        <taxon>Mycobacteriaceae</taxon>
        <taxon>Mycobacterium</taxon>
    </lineage>
</organism>
<dbReference type="STRING" id="28045.AWB95_06340"/>
<protein>
    <submittedName>
        <fullName evidence="4">Mammalian cell entry protein</fullName>
    </submittedName>
</protein>
<feature type="domain" description="Mammalian cell entry C-terminal" evidence="3">
    <location>
        <begin position="118"/>
        <end position="298"/>
    </location>
</feature>
<feature type="region of interest" description="Disordered" evidence="1">
    <location>
        <begin position="401"/>
        <end position="438"/>
    </location>
</feature>
<feature type="domain" description="Mce/MlaD" evidence="2">
    <location>
        <begin position="39"/>
        <end position="112"/>
    </location>
</feature>
<dbReference type="AlphaFoldDB" id="A0A1X1RTZ5"/>
<evidence type="ECO:0000259" key="2">
    <source>
        <dbReference type="Pfam" id="PF02470"/>
    </source>
</evidence>
<dbReference type="Pfam" id="PF02470">
    <property type="entry name" value="MlaD"/>
    <property type="match status" value="1"/>
</dbReference>
<dbReference type="EMBL" id="LQOM01000020">
    <property type="protein sequence ID" value="ORV16626.1"/>
    <property type="molecule type" value="Genomic_DNA"/>
</dbReference>
<dbReference type="Pfam" id="PF11887">
    <property type="entry name" value="Mce4_CUP1"/>
    <property type="match status" value="1"/>
</dbReference>
<dbReference type="OrthoDB" id="4516955at2"/>
<evidence type="ECO:0000313" key="5">
    <source>
        <dbReference type="EMBL" id="PIB79385.1"/>
    </source>
</evidence>
<sequence length="438" mass="47155">MSTQRFTRPRRTLKWATTAALTLALCGGVIQVWPHTKDITVTGYFSSAVGLYPGDAVKVAGVPVGKITSIQPQAQASKIIMSVRGDVEIPADAQAIIVAPNLVSARFIEFAPVYTHGDRLADHAVIPDTRTAVPVEWDEVKNELTKLSAQLGPQAGSLQGPLTTFINQAADTFEGKGTSFRQAVRELSQAAGRLGDSRSDLLGTVKNLHTLIDALSNSNEQIVQFSNHVAAVSQVLADSSADLDNALGALNQALDDVRGFLNDNNDVLVGQIDRLTSFTKLLNDHDEDLEQVLHVAPNGLANFYNLYDPAQGSLSGLLTLPNLANPVQFICGTFDTGGTPEYFKRAEICRQRMAPVLRRLSMNYPPILFHPITSINAYKGQIIYDTPETEAKARTPLSQLQWLPQPGVNPPSIPPGTDLSSLMVPPPAPTSDHAVRGG</sequence>
<dbReference type="Proteomes" id="UP000193907">
    <property type="component" value="Unassembled WGS sequence"/>
</dbReference>
<dbReference type="Proteomes" id="UP000230971">
    <property type="component" value="Unassembled WGS sequence"/>
</dbReference>
<reference evidence="5 7" key="2">
    <citation type="journal article" date="2017" name="Infect. Genet. Evol.">
        <title>The new phylogeny of the genus Mycobacterium: The old and the news.</title>
        <authorList>
            <person name="Tortoli E."/>
            <person name="Fedrizzi T."/>
            <person name="Meehan C.J."/>
            <person name="Trovato A."/>
            <person name="Grottola A."/>
            <person name="Giacobazzi E."/>
            <person name="Serpini G.F."/>
            <person name="Tagliazucchi S."/>
            <person name="Fabio A."/>
            <person name="Bettua C."/>
            <person name="Bertorelli R."/>
            <person name="Frascaro F."/>
            <person name="De Sanctis V."/>
            <person name="Pecorari M."/>
            <person name="Jousson O."/>
            <person name="Segata N."/>
            <person name="Cirillo D.M."/>
        </authorList>
    </citation>
    <scope>NUCLEOTIDE SEQUENCE [LARGE SCALE GENOMIC DNA]</scope>
    <source>
        <strain evidence="5 7">NCTC 12882</strain>
    </source>
</reference>
<name>A0A1X1RTZ5_MYCCE</name>
<proteinExistence type="predicted"/>
<dbReference type="PANTHER" id="PTHR33371">
    <property type="entry name" value="INTERMEMBRANE PHOSPHOLIPID TRANSPORT SYSTEM BINDING PROTEIN MLAD-RELATED"/>
    <property type="match status" value="1"/>
</dbReference>
<evidence type="ECO:0000313" key="6">
    <source>
        <dbReference type="Proteomes" id="UP000193907"/>
    </source>
</evidence>
<comment type="caution">
    <text evidence="4">The sequence shown here is derived from an EMBL/GenBank/DDBJ whole genome shotgun (WGS) entry which is preliminary data.</text>
</comment>
<accession>A0A1X1RTZ5</accession>
<dbReference type="InterPro" id="IPR052336">
    <property type="entry name" value="MlaD_Phospholipid_Transporter"/>
</dbReference>
<dbReference type="InterPro" id="IPR003399">
    <property type="entry name" value="Mce/MlaD"/>
</dbReference>
<evidence type="ECO:0000313" key="7">
    <source>
        <dbReference type="Proteomes" id="UP000230971"/>
    </source>
</evidence>
<dbReference type="InterPro" id="IPR005693">
    <property type="entry name" value="Mce"/>
</dbReference>
<dbReference type="RefSeq" id="WP_062539823.1">
    <property type="nucleotide sequence ID" value="NZ_BBUN01000139.1"/>
</dbReference>
<evidence type="ECO:0000259" key="3">
    <source>
        <dbReference type="Pfam" id="PF11887"/>
    </source>
</evidence>
<dbReference type="InterPro" id="IPR024516">
    <property type="entry name" value="Mce_C"/>
</dbReference>
<dbReference type="PANTHER" id="PTHR33371:SF4">
    <property type="entry name" value="INTERMEMBRANE PHOSPHOLIPID TRANSPORT SYSTEM BINDING PROTEIN MLAD"/>
    <property type="match status" value="1"/>
</dbReference>
<dbReference type="GO" id="GO:0005576">
    <property type="term" value="C:extracellular region"/>
    <property type="evidence" value="ECO:0007669"/>
    <property type="project" value="TreeGrafter"/>
</dbReference>
<dbReference type="EMBL" id="PDKV01000008">
    <property type="protein sequence ID" value="PIB79385.1"/>
    <property type="molecule type" value="Genomic_DNA"/>
</dbReference>